<evidence type="ECO:0000256" key="4">
    <source>
        <dbReference type="ARBA" id="ARBA00022840"/>
    </source>
</evidence>
<protein>
    <recommendedName>
        <fullName evidence="9">Ribonucleoside-diphosphate reductase</fullName>
        <ecNumber evidence="9">1.17.4.1</ecNumber>
    </recommendedName>
</protein>
<dbReference type="Proteomes" id="UP000034562">
    <property type="component" value="Unassembled WGS sequence"/>
</dbReference>
<dbReference type="InterPro" id="IPR005144">
    <property type="entry name" value="ATP-cone_dom"/>
</dbReference>
<evidence type="ECO:0000313" key="11">
    <source>
        <dbReference type="EMBL" id="KKR71269.1"/>
    </source>
</evidence>
<evidence type="ECO:0000256" key="9">
    <source>
        <dbReference type="RuleBase" id="RU003410"/>
    </source>
</evidence>
<evidence type="ECO:0000256" key="5">
    <source>
        <dbReference type="ARBA" id="ARBA00023002"/>
    </source>
</evidence>
<keyword evidence="4 8" id="KW-0067">ATP-binding</keyword>
<dbReference type="PANTHER" id="PTHR43371:SF1">
    <property type="entry name" value="RIBONUCLEOSIDE-DIPHOSPHATE REDUCTASE"/>
    <property type="match status" value="1"/>
</dbReference>
<keyword evidence="3 8" id="KW-0547">Nucleotide-binding</keyword>
<name>A0A0G0T2M2_9BACT</name>
<evidence type="ECO:0000256" key="3">
    <source>
        <dbReference type="ARBA" id="ARBA00022741"/>
    </source>
</evidence>
<reference evidence="11 12" key="1">
    <citation type="journal article" date="2015" name="Nature">
        <title>rRNA introns, odd ribosomes, and small enigmatic genomes across a large radiation of phyla.</title>
        <authorList>
            <person name="Brown C.T."/>
            <person name="Hug L.A."/>
            <person name="Thomas B.C."/>
            <person name="Sharon I."/>
            <person name="Castelle C.J."/>
            <person name="Singh A."/>
            <person name="Wilkins M.J."/>
            <person name="Williams K.H."/>
            <person name="Banfield J.F."/>
        </authorList>
    </citation>
    <scope>NUCLEOTIDE SEQUENCE [LARGE SCALE GENOMIC DNA]</scope>
</reference>
<dbReference type="GO" id="GO:0004748">
    <property type="term" value="F:ribonucleoside-diphosphate reductase activity, thioredoxin disulfide as acceptor"/>
    <property type="evidence" value="ECO:0007669"/>
    <property type="project" value="UniProtKB-EC"/>
</dbReference>
<dbReference type="Pfam" id="PF02867">
    <property type="entry name" value="Ribonuc_red_lgC"/>
    <property type="match status" value="1"/>
</dbReference>
<dbReference type="PATRIC" id="fig|1618563.3.peg.102"/>
<comment type="catalytic activity">
    <reaction evidence="9">
        <text>a 2'-deoxyribonucleoside 5'-diphosphate + [thioredoxin]-disulfide + H2O = a ribonucleoside 5'-diphosphate + [thioredoxin]-dithiol</text>
        <dbReference type="Rhea" id="RHEA:23252"/>
        <dbReference type="Rhea" id="RHEA-COMP:10698"/>
        <dbReference type="Rhea" id="RHEA-COMP:10700"/>
        <dbReference type="ChEBI" id="CHEBI:15377"/>
        <dbReference type="ChEBI" id="CHEBI:29950"/>
        <dbReference type="ChEBI" id="CHEBI:50058"/>
        <dbReference type="ChEBI" id="CHEBI:57930"/>
        <dbReference type="ChEBI" id="CHEBI:73316"/>
        <dbReference type="EC" id="1.17.4.1"/>
    </reaction>
</comment>
<dbReference type="InterPro" id="IPR013509">
    <property type="entry name" value="RNR_lsu_N"/>
</dbReference>
<keyword evidence="2" id="KW-0846">Cobalamin</keyword>
<dbReference type="PANTHER" id="PTHR43371">
    <property type="entry name" value="VITAMIN B12-DEPENDENT RIBONUCLEOTIDE REDUCTASE"/>
    <property type="match status" value="1"/>
</dbReference>
<dbReference type="Pfam" id="PF00317">
    <property type="entry name" value="Ribonuc_red_lgN"/>
    <property type="match status" value="1"/>
</dbReference>
<evidence type="ECO:0000256" key="2">
    <source>
        <dbReference type="ARBA" id="ARBA00022628"/>
    </source>
</evidence>
<dbReference type="GO" id="GO:0005524">
    <property type="term" value="F:ATP binding"/>
    <property type="evidence" value="ECO:0007669"/>
    <property type="project" value="UniProtKB-UniRule"/>
</dbReference>
<dbReference type="AlphaFoldDB" id="A0A0G0T2M2"/>
<keyword evidence="6 9" id="KW-0215">Deoxyribonucleotide synthesis</keyword>
<evidence type="ECO:0000256" key="7">
    <source>
        <dbReference type="ARBA" id="ARBA00023285"/>
    </source>
</evidence>
<dbReference type="STRING" id="1618563.UU12_C0004G0016"/>
<comment type="cofactor">
    <cofactor evidence="1">
        <name>adenosylcob(III)alamin</name>
        <dbReference type="ChEBI" id="CHEBI:18408"/>
    </cofactor>
</comment>
<keyword evidence="7" id="KW-0170">Cobalt</keyword>
<dbReference type="SUPFAM" id="SSF51998">
    <property type="entry name" value="PFL-like glycyl radical enzymes"/>
    <property type="match status" value="1"/>
</dbReference>
<proteinExistence type="inferred from homology"/>
<organism evidence="11 12">
    <name type="scientific">Candidatus Woesebacteria bacterium GW2011_GWA2_40_7b</name>
    <dbReference type="NCBI Taxonomy" id="1618563"/>
    <lineage>
        <taxon>Bacteria</taxon>
        <taxon>Candidatus Woeseibacteriota</taxon>
    </lineage>
</organism>
<dbReference type="GO" id="GO:0031419">
    <property type="term" value="F:cobalamin binding"/>
    <property type="evidence" value="ECO:0007669"/>
    <property type="project" value="UniProtKB-KW"/>
</dbReference>
<evidence type="ECO:0000259" key="10">
    <source>
        <dbReference type="PROSITE" id="PS51161"/>
    </source>
</evidence>
<dbReference type="Pfam" id="PF03477">
    <property type="entry name" value="ATP-cone"/>
    <property type="match status" value="1"/>
</dbReference>
<evidence type="ECO:0000256" key="8">
    <source>
        <dbReference type="PROSITE-ProRule" id="PRU00492"/>
    </source>
</evidence>
<dbReference type="PROSITE" id="PS51161">
    <property type="entry name" value="ATP_CONE"/>
    <property type="match status" value="1"/>
</dbReference>
<comment type="similarity">
    <text evidence="9">Belongs to the ribonucleoside diphosphate reductase large chain family.</text>
</comment>
<evidence type="ECO:0000256" key="1">
    <source>
        <dbReference type="ARBA" id="ARBA00001922"/>
    </source>
</evidence>
<keyword evidence="5 9" id="KW-0560">Oxidoreductase</keyword>
<gene>
    <name evidence="11" type="ORF">UU12_C0004G0016</name>
</gene>
<dbReference type="EC" id="1.17.4.1" evidence="9"/>
<dbReference type="InterPro" id="IPR000788">
    <property type="entry name" value="RNR_lg_C"/>
</dbReference>
<dbReference type="GO" id="GO:0009263">
    <property type="term" value="P:deoxyribonucleotide biosynthetic process"/>
    <property type="evidence" value="ECO:0007669"/>
    <property type="project" value="UniProtKB-KW"/>
</dbReference>
<accession>A0A0G0T2M2</accession>
<evidence type="ECO:0000256" key="6">
    <source>
        <dbReference type="ARBA" id="ARBA00023116"/>
    </source>
</evidence>
<sequence length="435" mass="48680">MNDISLLDKKIIKADGSEEIFNSEKIFRGIFKAAENVGGTNESLAKDLSLEVISFLKSKLNGELTIPSMLVGEAVEKILIEKGHAKTAKAFIIYRENKKHLRQDKSSLGVVDDIGFSYNTLYILKQRYLKRNEKGEIIETPKGMIERIARALSKVEKTSIKRKRYFKEFFDLMVNFEFLPGSRTMANAGKASPQLANCFVWPIADDINNVFDILYKSTLIKKHGGGCGYNFSSIRPEGDSVAGIPEIAAGPVKMIEMFNLMTSLFRQEGKYESGNMAILNVDHPDIFNFISAKQNDGYLSKTNISIGITDKFMEAAIHNKDWKLINPRTKKVVNIVSARSILDLMATIAWQTGDPGIVNLSAMNKGTARSNPLLKKKGMIMATNPCGEVPLYPFESCNLGYVNFVKFVKNGKFNYKRLAEVMKVAVRLGRSRNIL</sequence>
<comment type="function">
    <text evidence="9">Provides the precursors necessary for DNA synthesis. Catalyzes the biosynthesis of deoxyribonucleotides from the corresponding ribonucleotides.</text>
</comment>
<dbReference type="UniPathway" id="UPA00326"/>
<feature type="domain" description="ATP-cone" evidence="10">
    <location>
        <begin position="9"/>
        <end position="102"/>
    </location>
</feature>
<evidence type="ECO:0000313" key="12">
    <source>
        <dbReference type="Proteomes" id="UP000034562"/>
    </source>
</evidence>
<dbReference type="Gene3D" id="3.20.70.20">
    <property type="match status" value="1"/>
</dbReference>
<dbReference type="InterPro" id="IPR050862">
    <property type="entry name" value="RdRp_reductase_class-2"/>
</dbReference>
<comment type="caution">
    <text evidence="11">The sequence shown here is derived from an EMBL/GenBank/DDBJ whole genome shotgun (WGS) entry which is preliminary data.</text>
</comment>
<dbReference type="EMBL" id="LBZK01000004">
    <property type="protein sequence ID" value="KKR71269.1"/>
    <property type="molecule type" value="Genomic_DNA"/>
</dbReference>